<evidence type="ECO:0000313" key="10">
    <source>
        <dbReference type="Proteomes" id="UP000008144"/>
    </source>
</evidence>
<dbReference type="STRING" id="7719.ENSCINP00000033180"/>
<evidence type="ECO:0000256" key="5">
    <source>
        <dbReference type="ARBA" id="ARBA00022867"/>
    </source>
</evidence>
<dbReference type="Proteomes" id="UP000008144">
    <property type="component" value="Unassembled WGS sequence"/>
</dbReference>
<evidence type="ECO:0000256" key="7">
    <source>
        <dbReference type="ARBA" id="ARBA00023453"/>
    </source>
</evidence>
<evidence type="ECO:0000256" key="6">
    <source>
        <dbReference type="ARBA" id="ARBA00022939"/>
    </source>
</evidence>
<dbReference type="InterPro" id="IPR002935">
    <property type="entry name" value="SAM_O-MeTrfase"/>
</dbReference>
<keyword evidence="8" id="KW-1133">Transmembrane helix</keyword>
<evidence type="ECO:0000256" key="8">
    <source>
        <dbReference type="SAM" id="Phobius"/>
    </source>
</evidence>
<keyword evidence="10" id="KW-1185">Reference proteome</keyword>
<accession>H2XU46</accession>
<dbReference type="PROSITE" id="PS51682">
    <property type="entry name" value="SAM_OMT_I"/>
    <property type="match status" value="1"/>
</dbReference>
<dbReference type="GO" id="GO:0032502">
    <property type="term" value="P:developmental process"/>
    <property type="evidence" value="ECO:0000318"/>
    <property type="project" value="GO_Central"/>
</dbReference>
<dbReference type="GO" id="GO:0032259">
    <property type="term" value="P:methylation"/>
    <property type="evidence" value="ECO:0007669"/>
    <property type="project" value="UniProtKB-KW"/>
</dbReference>
<dbReference type="OMA" id="MITYQRI"/>
<dbReference type="PANTHER" id="PTHR43836:SF2">
    <property type="entry name" value="CATECHOL O-METHYLTRANSFERASE 1-RELATED"/>
    <property type="match status" value="1"/>
</dbReference>
<evidence type="ECO:0000256" key="2">
    <source>
        <dbReference type="ARBA" id="ARBA00022603"/>
    </source>
</evidence>
<dbReference type="Gene3D" id="3.40.50.150">
    <property type="entry name" value="Vaccinia Virus protein VP39"/>
    <property type="match status" value="1"/>
</dbReference>
<reference evidence="9" key="2">
    <citation type="submission" date="2025-08" db="UniProtKB">
        <authorList>
            <consortium name="Ensembl"/>
        </authorList>
    </citation>
    <scope>IDENTIFICATION</scope>
</reference>
<organism evidence="9 10">
    <name type="scientific">Ciona intestinalis</name>
    <name type="common">Transparent sea squirt</name>
    <name type="synonym">Ascidia intestinalis</name>
    <dbReference type="NCBI Taxonomy" id="7719"/>
    <lineage>
        <taxon>Eukaryota</taxon>
        <taxon>Metazoa</taxon>
        <taxon>Chordata</taxon>
        <taxon>Tunicata</taxon>
        <taxon>Ascidiacea</taxon>
        <taxon>Phlebobranchia</taxon>
        <taxon>Cionidae</taxon>
        <taxon>Ciona</taxon>
    </lineage>
</organism>
<keyword evidence="2" id="KW-0489">Methyltransferase</keyword>
<dbReference type="AlphaFoldDB" id="H2XU46"/>
<dbReference type="GO" id="GO:0042424">
    <property type="term" value="P:catecholamine catabolic process"/>
    <property type="evidence" value="ECO:0000318"/>
    <property type="project" value="GO_Central"/>
</dbReference>
<dbReference type="Ensembl" id="ENSCINT00000033678.1">
    <property type="protein sequence ID" value="ENSCINP00000033180.1"/>
    <property type="gene ID" value="ENSCING00000019438.1"/>
</dbReference>
<dbReference type="SUPFAM" id="SSF53335">
    <property type="entry name" value="S-adenosyl-L-methionine-dependent methyltransferases"/>
    <property type="match status" value="1"/>
</dbReference>
<dbReference type="Pfam" id="PF01596">
    <property type="entry name" value="Methyltransf_3"/>
    <property type="match status" value="1"/>
</dbReference>
<feature type="transmembrane region" description="Helical" evidence="8">
    <location>
        <begin position="17"/>
        <end position="41"/>
    </location>
</feature>
<comment type="similarity">
    <text evidence="7">Belongs to the class I-like SAM-binding methyltransferase superfamily. Cation-dependent O-methyltransferase family.</text>
</comment>
<dbReference type="PANTHER" id="PTHR43836">
    <property type="entry name" value="CATECHOL O-METHYLTRANSFERASE 1-RELATED"/>
    <property type="match status" value="1"/>
</dbReference>
<keyword evidence="4" id="KW-0949">S-adenosyl-L-methionine</keyword>
<dbReference type="GO" id="GO:0042417">
    <property type="term" value="P:dopamine metabolic process"/>
    <property type="evidence" value="ECO:0000318"/>
    <property type="project" value="GO_Central"/>
</dbReference>
<dbReference type="HOGENOM" id="CLU_050461_1_0_1"/>
<keyword evidence="8" id="KW-0472">Membrane</keyword>
<dbReference type="EC" id="2.1.1.6" evidence="1"/>
<evidence type="ECO:0000256" key="1">
    <source>
        <dbReference type="ARBA" id="ARBA00012880"/>
    </source>
</evidence>
<reference evidence="9" key="3">
    <citation type="submission" date="2025-09" db="UniProtKB">
        <authorList>
            <consortium name="Ensembl"/>
        </authorList>
    </citation>
    <scope>IDENTIFICATION</scope>
</reference>
<evidence type="ECO:0000313" key="9">
    <source>
        <dbReference type="Ensembl" id="ENSCINP00000033180.1"/>
    </source>
</evidence>
<evidence type="ECO:0000256" key="4">
    <source>
        <dbReference type="ARBA" id="ARBA00022691"/>
    </source>
</evidence>
<proteinExistence type="inferred from homology"/>
<keyword evidence="3" id="KW-0808">Transferase</keyword>
<protein>
    <recommendedName>
        <fullName evidence="1">catechol O-methyltransferase</fullName>
        <ecNumber evidence="1">2.1.1.6</ecNumber>
    </recommendedName>
</protein>
<sequence length="277" mass="31535">MPTLPPQILIEILNKKVILIILLVALSKIHFFWYLCLMITYQRILHSCHNLLTGKPLSKRLLNYVHNRFPNEQEKKINIEEMLNVVDDYFKTKEFGPSLSNTKGKIIDGIVSSHMPKSVLVVGCHAGYVLLRIMRNLPRSSKVIVIEPCKQNMEAARSLVKMVGMDEQVTFIASEASSVIPNLALDYGVDKFDFIFLNRTKHNEPSHLPLLKLLEDSAGDSKPQTVIIADKVVLLGDPDYLKYVRDSNNYETQYFQMSLEHTSEEIVDGMEKATFLG</sequence>
<dbReference type="GeneTree" id="ENSGT00940000167509"/>
<keyword evidence="6" id="KW-0128">Catecholamine metabolism</keyword>
<dbReference type="InParanoid" id="H2XU46"/>
<keyword evidence="8" id="KW-0812">Transmembrane</keyword>
<dbReference type="GO" id="GO:0016206">
    <property type="term" value="F:catechol O-methyltransferase activity"/>
    <property type="evidence" value="ECO:0000318"/>
    <property type="project" value="GO_Central"/>
</dbReference>
<dbReference type="InterPro" id="IPR029063">
    <property type="entry name" value="SAM-dependent_MTases_sf"/>
</dbReference>
<name>H2XU46_CIOIN</name>
<keyword evidence="5" id="KW-0531">Neurotransmitter degradation</keyword>
<reference evidence="10" key="1">
    <citation type="journal article" date="2002" name="Science">
        <title>The draft genome of Ciona intestinalis: insights into chordate and vertebrate origins.</title>
        <authorList>
            <person name="Dehal P."/>
            <person name="Satou Y."/>
            <person name="Campbell R.K."/>
            <person name="Chapman J."/>
            <person name="Degnan B."/>
            <person name="De Tomaso A."/>
            <person name="Davidson B."/>
            <person name="Di Gregorio A."/>
            <person name="Gelpke M."/>
            <person name="Goodstein D.M."/>
            <person name="Harafuji N."/>
            <person name="Hastings K.E."/>
            <person name="Ho I."/>
            <person name="Hotta K."/>
            <person name="Huang W."/>
            <person name="Kawashima T."/>
            <person name="Lemaire P."/>
            <person name="Martinez D."/>
            <person name="Meinertzhagen I.A."/>
            <person name="Necula S."/>
            <person name="Nonaka M."/>
            <person name="Putnam N."/>
            <person name="Rash S."/>
            <person name="Saiga H."/>
            <person name="Satake M."/>
            <person name="Terry A."/>
            <person name="Yamada L."/>
            <person name="Wang H.G."/>
            <person name="Awazu S."/>
            <person name="Azumi K."/>
            <person name="Boore J."/>
            <person name="Branno M."/>
            <person name="Chin-Bow S."/>
            <person name="DeSantis R."/>
            <person name="Doyle S."/>
            <person name="Francino P."/>
            <person name="Keys D.N."/>
            <person name="Haga S."/>
            <person name="Hayashi H."/>
            <person name="Hino K."/>
            <person name="Imai K.S."/>
            <person name="Inaba K."/>
            <person name="Kano S."/>
            <person name="Kobayashi K."/>
            <person name="Kobayashi M."/>
            <person name="Lee B.I."/>
            <person name="Makabe K.W."/>
            <person name="Manohar C."/>
            <person name="Matassi G."/>
            <person name="Medina M."/>
            <person name="Mochizuki Y."/>
            <person name="Mount S."/>
            <person name="Morishita T."/>
            <person name="Miura S."/>
            <person name="Nakayama A."/>
            <person name="Nishizaka S."/>
            <person name="Nomoto H."/>
            <person name="Ohta F."/>
            <person name="Oishi K."/>
            <person name="Rigoutsos I."/>
            <person name="Sano M."/>
            <person name="Sasaki A."/>
            <person name="Sasakura Y."/>
            <person name="Shoguchi E."/>
            <person name="Shin-i T."/>
            <person name="Spagnuolo A."/>
            <person name="Stainier D."/>
            <person name="Suzuki M.M."/>
            <person name="Tassy O."/>
            <person name="Takatori N."/>
            <person name="Tokuoka M."/>
            <person name="Yagi K."/>
            <person name="Yoshizaki F."/>
            <person name="Wada S."/>
            <person name="Zhang C."/>
            <person name="Hyatt P.D."/>
            <person name="Larimer F."/>
            <person name="Detter C."/>
            <person name="Doggett N."/>
            <person name="Glavina T."/>
            <person name="Hawkins T."/>
            <person name="Richardson P."/>
            <person name="Lucas S."/>
            <person name="Kohara Y."/>
            <person name="Levine M."/>
            <person name="Satoh N."/>
            <person name="Rokhsar D.S."/>
        </authorList>
    </citation>
    <scope>NUCLEOTIDE SEQUENCE [LARGE SCALE GENOMIC DNA]</scope>
</reference>
<evidence type="ECO:0000256" key="3">
    <source>
        <dbReference type="ARBA" id="ARBA00022679"/>
    </source>
</evidence>